<gene>
    <name evidence="3" type="ORF">ACGTZG_08615</name>
</gene>
<evidence type="ECO:0000259" key="2">
    <source>
        <dbReference type="SMART" id="SM00646"/>
    </source>
</evidence>
<keyword evidence="4" id="KW-1185">Reference proteome</keyword>
<dbReference type="RefSeq" id="WP_113856223.1">
    <property type="nucleotide sequence ID" value="NZ_CP011940.1"/>
</dbReference>
<evidence type="ECO:0000256" key="1">
    <source>
        <dbReference type="ARBA" id="ARBA00022801"/>
    </source>
</evidence>
<evidence type="ECO:0000313" key="4">
    <source>
        <dbReference type="Proteomes" id="UP001605989"/>
    </source>
</evidence>
<dbReference type="EMBL" id="JBIEKR010000006">
    <property type="protein sequence ID" value="MFG6273249.1"/>
    <property type="molecule type" value="Genomic_DNA"/>
</dbReference>
<proteinExistence type="predicted"/>
<keyword evidence="1" id="KW-0378">Hydrolase</keyword>
<evidence type="ECO:0000313" key="3">
    <source>
        <dbReference type="EMBL" id="MFG6273249.1"/>
    </source>
</evidence>
<dbReference type="SMART" id="SM00646">
    <property type="entry name" value="Ami_3"/>
    <property type="match status" value="1"/>
</dbReference>
<dbReference type="SUPFAM" id="SSF53187">
    <property type="entry name" value="Zn-dependent exopeptidases"/>
    <property type="match status" value="1"/>
</dbReference>
<dbReference type="CDD" id="cd02696">
    <property type="entry name" value="MurNAc-LAA"/>
    <property type="match status" value="1"/>
</dbReference>
<protein>
    <submittedName>
        <fullName evidence="3">N-acetylmuramoyl-L-alanine amidase</fullName>
    </submittedName>
</protein>
<dbReference type="PANTHER" id="PTHR30404:SF0">
    <property type="entry name" value="N-ACETYLMURAMOYL-L-ALANINE AMIDASE AMIC"/>
    <property type="match status" value="1"/>
</dbReference>
<sequence>MRVFLNPGHAPNGQPDPGAVNEELGLRECDIAKNIADELEGYLVAADVEVVGNMQSDSLEEICEAANASGADLFISIHCNSFNGSAKGTEVCVYPGSTAGHKLGQCIQTEIVDSLYTVDRGLKERVPGINGLYVLNNTSMPAVLVETAFIDNNEDGTKLRDKTDEFAAAIARGVTDYQLL</sequence>
<dbReference type="Gene3D" id="3.40.630.40">
    <property type="entry name" value="Zn-dependent exopeptidases"/>
    <property type="match status" value="1"/>
</dbReference>
<organism evidence="3 4">
    <name type="scientific">Megasphaera hexanoica</name>
    <dbReference type="NCBI Taxonomy" id="1675036"/>
    <lineage>
        <taxon>Bacteria</taxon>
        <taxon>Bacillati</taxon>
        <taxon>Bacillota</taxon>
        <taxon>Negativicutes</taxon>
        <taxon>Veillonellales</taxon>
        <taxon>Veillonellaceae</taxon>
        <taxon>Megasphaera</taxon>
    </lineage>
</organism>
<name>A0ABW7DPE2_9FIRM</name>
<dbReference type="Proteomes" id="UP001605989">
    <property type="component" value="Unassembled WGS sequence"/>
</dbReference>
<dbReference type="InterPro" id="IPR002508">
    <property type="entry name" value="MurNAc-LAA_cat"/>
</dbReference>
<accession>A0ABW7DPE2</accession>
<comment type="caution">
    <text evidence="3">The sequence shown here is derived from an EMBL/GenBank/DDBJ whole genome shotgun (WGS) entry which is preliminary data.</text>
</comment>
<dbReference type="InterPro" id="IPR050695">
    <property type="entry name" value="N-acetylmuramoyl_amidase_3"/>
</dbReference>
<dbReference type="PANTHER" id="PTHR30404">
    <property type="entry name" value="N-ACETYLMURAMOYL-L-ALANINE AMIDASE"/>
    <property type="match status" value="1"/>
</dbReference>
<feature type="domain" description="MurNAc-LAA" evidence="2">
    <location>
        <begin position="63"/>
        <end position="175"/>
    </location>
</feature>
<dbReference type="Pfam" id="PF01520">
    <property type="entry name" value="Amidase_3"/>
    <property type="match status" value="1"/>
</dbReference>
<reference evidence="3 4" key="1">
    <citation type="submission" date="2024-10" db="EMBL/GenBank/DDBJ databases">
        <authorList>
            <person name="Sang B.-I."/>
            <person name="Prabhaharan D."/>
        </authorList>
    </citation>
    <scope>NUCLEOTIDE SEQUENCE [LARGE SCALE GENOMIC DNA]</scope>
    <source>
        <strain evidence="3 4">MH</strain>
    </source>
</reference>